<protein>
    <submittedName>
        <fullName evidence="2">Uncharacterized protein</fullName>
    </submittedName>
</protein>
<name>A0A1H4I8Q0_TSUTY</name>
<proteinExistence type="predicted"/>
<reference evidence="3" key="1">
    <citation type="submission" date="2016-10" db="EMBL/GenBank/DDBJ databases">
        <authorList>
            <person name="Varghese N."/>
            <person name="Submissions S."/>
        </authorList>
    </citation>
    <scope>NUCLEOTIDE SEQUENCE [LARGE SCALE GENOMIC DNA]</scope>
    <source>
        <strain evidence="3">DSM 44234</strain>
    </source>
</reference>
<keyword evidence="1" id="KW-0472">Membrane</keyword>
<dbReference type="RefSeq" id="WP_068740053.1">
    <property type="nucleotide sequence ID" value="NZ_CBDRGN010000002.1"/>
</dbReference>
<accession>A0A1H4I8Q0</accession>
<gene>
    <name evidence="2" type="ORF">SAMN04489793_0047</name>
</gene>
<keyword evidence="1" id="KW-1133">Transmembrane helix</keyword>
<evidence type="ECO:0000256" key="1">
    <source>
        <dbReference type="SAM" id="Phobius"/>
    </source>
</evidence>
<evidence type="ECO:0000313" key="3">
    <source>
        <dbReference type="Proteomes" id="UP000182241"/>
    </source>
</evidence>
<dbReference type="Proteomes" id="UP000182241">
    <property type="component" value="Unassembled WGS sequence"/>
</dbReference>
<organism evidence="2 3">
    <name type="scientific">Tsukamurella tyrosinosolvens</name>
    <dbReference type="NCBI Taxonomy" id="57704"/>
    <lineage>
        <taxon>Bacteria</taxon>
        <taxon>Bacillati</taxon>
        <taxon>Actinomycetota</taxon>
        <taxon>Actinomycetes</taxon>
        <taxon>Mycobacteriales</taxon>
        <taxon>Tsukamurellaceae</taxon>
        <taxon>Tsukamurella</taxon>
    </lineage>
</organism>
<keyword evidence="1" id="KW-0812">Transmembrane</keyword>
<dbReference type="EMBL" id="FNSA01000001">
    <property type="protein sequence ID" value="SEB29738.1"/>
    <property type="molecule type" value="Genomic_DNA"/>
</dbReference>
<feature type="transmembrane region" description="Helical" evidence="1">
    <location>
        <begin position="6"/>
        <end position="25"/>
    </location>
</feature>
<dbReference type="AlphaFoldDB" id="A0A1H4I8Q0"/>
<sequence>MSPWTPIAAAVATIFVGLVAAWLNYSVRLDANFKRVDEMLTAFRTGDLAESRAECGKYFFRDKTFDGTKKQVEYPRDHVFKVIWHFASLQALRKSLLTRPRWALRPVRKYLDDASRLDVDMWHEYFTQRLRPEQREEMRWAAEPFLDLKEAQDRDLPVHRGF</sequence>
<evidence type="ECO:0000313" key="2">
    <source>
        <dbReference type="EMBL" id="SEB29738.1"/>
    </source>
</evidence>
<keyword evidence="3" id="KW-1185">Reference proteome</keyword>